<feature type="signal peptide" evidence="2">
    <location>
        <begin position="1"/>
        <end position="25"/>
    </location>
</feature>
<sequence length="312" mass="31583">MPSIRCYAVFGAMVAVSAAACSAPADLTSLRAVQPITIDADPAEWDGKTTYLKDDGVSFGVQHDGDALYVNWVVSDPALERLVLGRGITLWIDPDGGDDPEVGIRFPLGLHERKRDPWNPDTPDGPPPPSGLDGSERVAEDSPSVPSVRSSPADGTEPPEPSSPSSELDELLKGMLGSMDLIAGSDTLRVAPGEKGVDVAVASVGVSLVYEARISLAPDGFLARHAPKGIGPEIGLGLEAAQPALGEGMGRPGGRGGGPGMGREGGGPPPGGMGGSGGPGGRGGPGGMGGRPPGGMTKLPSLDLWLEVALEP</sequence>
<comment type="caution">
    <text evidence="3">The sequence shown here is derived from an EMBL/GenBank/DDBJ whole genome shotgun (WGS) entry which is preliminary data.</text>
</comment>
<dbReference type="AlphaFoldDB" id="A0A956NK84"/>
<feature type="compositionally biased region" description="Gly residues" evidence="1">
    <location>
        <begin position="247"/>
        <end position="293"/>
    </location>
</feature>
<dbReference type="EMBL" id="JAGQHS010000196">
    <property type="protein sequence ID" value="MCA9758655.1"/>
    <property type="molecule type" value="Genomic_DNA"/>
</dbReference>
<organism evidence="3 4">
    <name type="scientific">Eiseniibacteriota bacterium</name>
    <dbReference type="NCBI Taxonomy" id="2212470"/>
    <lineage>
        <taxon>Bacteria</taxon>
        <taxon>Candidatus Eiseniibacteriota</taxon>
    </lineage>
</organism>
<name>A0A956NK84_UNCEI</name>
<reference evidence="3" key="2">
    <citation type="journal article" date="2021" name="Microbiome">
        <title>Successional dynamics and alternative stable states in a saline activated sludge microbial community over 9 years.</title>
        <authorList>
            <person name="Wang Y."/>
            <person name="Ye J."/>
            <person name="Ju F."/>
            <person name="Liu L."/>
            <person name="Boyd J.A."/>
            <person name="Deng Y."/>
            <person name="Parks D.H."/>
            <person name="Jiang X."/>
            <person name="Yin X."/>
            <person name="Woodcroft B.J."/>
            <person name="Tyson G.W."/>
            <person name="Hugenholtz P."/>
            <person name="Polz M.F."/>
            <person name="Zhang T."/>
        </authorList>
    </citation>
    <scope>NUCLEOTIDE SEQUENCE</scope>
    <source>
        <strain evidence="3">HKST-UBA02</strain>
    </source>
</reference>
<dbReference type="PROSITE" id="PS51257">
    <property type="entry name" value="PROKAR_LIPOPROTEIN"/>
    <property type="match status" value="1"/>
</dbReference>
<evidence type="ECO:0000256" key="1">
    <source>
        <dbReference type="SAM" id="MobiDB-lite"/>
    </source>
</evidence>
<reference evidence="3" key="1">
    <citation type="submission" date="2020-04" db="EMBL/GenBank/DDBJ databases">
        <authorList>
            <person name="Zhang T."/>
        </authorList>
    </citation>
    <scope>NUCLEOTIDE SEQUENCE</scope>
    <source>
        <strain evidence="3">HKST-UBA02</strain>
    </source>
</reference>
<accession>A0A956NK84</accession>
<evidence type="ECO:0008006" key="5">
    <source>
        <dbReference type="Google" id="ProtNLM"/>
    </source>
</evidence>
<dbReference type="Proteomes" id="UP000739538">
    <property type="component" value="Unassembled WGS sequence"/>
</dbReference>
<protein>
    <recommendedName>
        <fullName evidence="5">Collagen-like protein</fullName>
    </recommendedName>
</protein>
<evidence type="ECO:0000313" key="3">
    <source>
        <dbReference type="EMBL" id="MCA9758655.1"/>
    </source>
</evidence>
<feature type="chain" id="PRO_5037099091" description="Collagen-like protein" evidence="2">
    <location>
        <begin position="26"/>
        <end position="312"/>
    </location>
</feature>
<keyword evidence="2" id="KW-0732">Signal</keyword>
<feature type="region of interest" description="Disordered" evidence="1">
    <location>
        <begin position="112"/>
        <end position="168"/>
    </location>
</feature>
<feature type="region of interest" description="Disordered" evidence="1">
    <location>
        <begin position="247"/>
        <end position="301"/>
    </location>
</feature>
<evidence type="ECO:0000313" key="4">
    <source>
        <dbReference type="Proteomes" id="UP000739538"/>
    </source>
</evidence>
<gene>
    <name evidence="3" type="ORF">KDA27_22860</name>
</gene>
<proteinExistence type="predicted"/>
<evidence type="ECO:0000256" key="2">
    <source>
        <dbReference type="SAM" id="SignalP"/>
    </source>
</evidence>
<feature type="compositionally biased region" description="Low complexity" evidence="1">
    <location>
        <begin position="142"/>
        <end position="152"/>
    </location>
</feature>